<dbReference type="Proteomes" id="UP000075573">
    <property type="component" value="Unassembled WGS sequence"/>
</dbReference>
<organism evidence="2 3">
    <name type="scientific">Gluconobacter potus</name>
    <dbReference type="NCBI Taxonomy" id="2724927"/>
    <lineage>
        <taxon>Bacteria</taxon>
        <taxon>Pseudomonadati</taxon>
        <taxon>Pseudomonadota</taxon>
        <taxon>Alphaproteobacteria</taxon>
        <taxon>Acetobacterales</taxon>
        <taxon>Acetobacteraceae</taxon>
        <taxon>Gluconobacter</taxon>
    </lineage>
</organism>
<reference evidence="2 3" key="1">
    <citation type="submission" date="2015-06" db="EMBL/GenBank/DDBJ databases">
        <title>Improved classification and identification of acetic acid bacteria using matrix-assisted laser desorption/ionization time-of-flight mass spectrometry; Gluconobacter nephelii and Gluconobacter uchimurae are later heterotypic synonyms of Gluconobacter japonicus and Gluconobacter oxydans, respectively.</title>
        <authorList>
            <person name="Li L."/>
            <person name="Cleenwerck I."/>
            <person name="De Vuyst L."/>
            <person name="Vandamme P."/>
        </authorList>
    </citation>
    <scope>NUCLEOTIDE SEQUENCE [LARGE SCALE GENOMIC DNA]</scope>
    <source>
        <strain evidence="2 3">LMG 1764</strain>
    </source>
</reference>
<protein>
    <submittedName>
        <fullName evidence="2">Uncharacterized protein</fullName>
    </submittedName>
</protein>
<accession>A0A149QZJ0</accession>
<feature type="region of interest" description="Disordered" evidence="1">
    <location>
        <begin position="225"/>
        <end position="249"/>
    </location>
</feature>
<name>A0A149QZJ0_9PROT</name>
<gene>
    <name evidence="2" type="ORF">AD929_01925</name>
</gene>
<evidence type="ECO:0000313" key="2">
    <source>
        <dbReference type="EMBL" id="KXV02729.1"/>
    </source>
</evidence>
<evidence type="ECO:0000313" key="3">
    <source>
        <dbReference type="Proteomes" id="UP000075573"/>
    </source>
</evidence>
<sequence>MADIMPTVSRPMFRAVDDRAFRLRAGHFRKMLPDAQHHLGGIDGHLHVPGGVADNLLQHGRLNPGFTGEGDAWRQDFHDLKKQVLRNQYAIEHDHTLDVCLTGTKGLPLLSAMGLEAFVDIRPGTGPDAIIRSRGRAGRPAADNLFKGDVHEEAEVTQPADFRMVEEMEALDDHDVRARLCDGVVYGLHSGVGIILVGTFAALIPVDDRGIGAVLPEAVHVNERSLNPGGKGARKSGFPTAGRACKSDDGQVHGHVQVLSVHDS</sequence>
<comment type="caution">
    <text evidence="2">The sequence shown here is derived from an EMBL/GenBank/DDBJ whole genome shotgun (WGS) entry which is preliminary data.</text>
</comment>
<dbReference type="EMBL" id="LHZB01000085">
    <property type="protein sequence ID" value="KXV02729.1"/>
    <property type="molecule type" value="Genomic_DNA"/>
</dbReference>
<proteinExistence type="predicted"/>
<evidence type="ECO:0000256" key="1">
    <source>
        <dbReference type="SAM" id="MobiDB-lite"/>
    </source>
</evidence>
<dbReference type="AlphaFoldDB" id="A0A149QZJ0"/>